<keyword evidence="2" id="KW-1185">Reference proteome</keyword>
<reference evidence="2" key="1">
    <citation type="journal article" date="2014" name="Genome Announc.">
        <title>Draft genome sequence of Colletotrichum sublineola, a destructive pathogen of cultivated sorghum.</title>
        <authorList>
            <person name="Baroncelli R."/>
            <person name="Sanz-Martin J.M."/>
            <person name="Rech G.E."/>
            <person name="Sukno S.A."/>
            <person name="Thon M.R."/>
        </authorList>
    </citation>
    <scope>NUCLEOTIDE SEQUENCE [LARGE SCALE GENOMIC DNA]</scope>
    <source>
        <strain evidence="2">TX430BB</strain>
    </source>
</reference>
<dbReference type="OrthoDB" id="5412996at2759"/>
<dbReference type="eggNOG" id="ENOG502SKQE">
    <property type="taxonomic scope" value="Eukaryota"/>
</dbReference>
<dbReference type="HOGENOM" id="CLU_1865002_0_0_1"/>
<keyword evidence="1" id="KW-0808">Transferase</keyword>
<dbReference type="Proteomes" id="UP000027238">
    <property type="component" value="Unassembled WGS sequence"/>
</dbReference>
<proteinExistence type="predicted"/>
<protein>
    <submittedName>
        <fullName evidence="1">Putative phosphotransferase</fullName>
    </submittedName>
</protein>
<sequence length="137" mass="14947">MLYPIRLQDASSGFLVRLPCPDRVVFPEEKTLAKAATARNIGRALAAPCEDPSKPIVLNPNISKSKLKNKYVKIAQCMLQLAQPTFPRIGALVETSPRSPSVTGRPVTLNISNMVLLSNVPKSIFPLEGTTYRTADN</sequence>
<dbReference type="GO" id="GO:0016740">
    <property type="term" value="F:transferase activity"/>
    <property type="evidence" value="ECO:0007669"/>
    <property type="project" value="UniProtKB-KW"/>
</dbReference>
<evidence type="ECO:0000313" key="1">
    <source>
        <dbReference type="EMBL" id="KDN69160.1"/>
    </source>
</evidence>
<name>A0A066XT77_COLSU</name>
<dbReference type="AlphaFoldDB" id="A0A066XT77"/>
<evidence type="ECO:0000313" key="2">
    <source>
        <dbReference type="Proteomes" id="UP000027238"/>
    </source>
</evidence>
<gene>
    <name evidence="1" type="ORF">CSUB01_10220</name>
</gene>
<dbReference type="EMBL" id="JMSE01000546">
    <property type="protein sequence ID" value="KDN69160.1"/>
    <property type="molecule type" value="Genomic_DNA"/>
</dbReference>
<accession>A0A066XT77</accession>
<comment type="caution">
    <text evidence="1">The sequence shown here is derived from an EMBL/GenBank/DDBJ whole genome shotgun (WGS) entry which is preliminary data.</text>
</comment>
<organism evidence="1 2">
    <name type="scientific">Colletotrichum sublineola</name>
    <name type="common">Sorghum anthracnose fungus</name>
    <dbReference type="NCBI Taxonomy" id="1173701"/>
    <lineage>
        <taxon>Eukaryota</taxon>
        <taxon>Fungi</taxon>
        <taxon>Dikarya</taxon>
        <taxon>Ascomycota</taxon>
        <taxon>Pezizomycotina</taxon>
        <taxon>Sordariomycetes</taxon>
        <taxon>Hypocreomycetidae</taxon>
        <taxon>Glomerellales</taxon>
        <taxon>Glomerellaceae</taxon>
        <taxon>Colletotrichum</taxon>
        <taxon>Colletotrichum graminicola species complex</taxon>
    </lineage>
</organism>